<gene>
    <name evidence="4" type="ORF">Tci_572006</name>
</gene>
<feature type="domain" description="CDC48" evidence="3">
    <location>
        <begin position="1"/>
        <end position="47"/>
    </location>
</feature>
<proteinExistence type="predicted"/>
<evidence type="ECO:0000313" key="4">
    <source>
        <dbReference type="EMBL" id="GFA00034.1"/>
    </source>
</evidence>
<feature type="non-terminal residue" evidence="4">
    <location>
        <position position="1"/>
    </location>
</feature>
<dbReference type="InterPro" id="IPR029067">
    <property type="entry name" value="CDC48_domain_2-like_sf"/>
</dbReference>
<dbReference type="SUPFAM" id="SSF54585">
    <property type="entry name" value="Cdc48 domain 2-like"/>
    <property type="match status" value="1"/>
</dbReference>
<reference evidence="4" key="1">
    <citation type="journal article" date="2019" name="Sci. Rep.">
        <title>Draft genome of Tanacetum cinerariifolium, the natural source of mosquito coil.</title>
        <authorList>
            <person name="Yamashiro T."/>
            <person name="Shiraishi A."/>
            <person name="Satake H."/>
            <person name="Nakayama K."/>
        </authorList>
    </citation>
    <scope>NUCLEOTIDE SEQUENCE</scope>
</reference>
<protein>
    <submittedName>
        <fullName evidence="4">Cell division cycle protein 48 homolog</fullName>
    </submittedName>
</protein>
<dbReference type="AlphaFoldDB" id="A0A699J084"/>
<sequence length="114" mass="12862">PVRKGDQFIVTGGKYSVEFKIIEIDPAEYCVVVTPTTEIFCEGEHVKRDDKVLESARLLCGDRSAIKQGEGSFTRYGNLRDETPKPYLCINKPLIVMDLPNNGYPGVRKFGRHE</sequence>
<dbReference type="GO" id="GO:0051301">
    <property type="term" value="P:cell division"/>
    <property type="evidence" value="ECO:0007669"/>
    <property type="project" value="UniProtKB-KW"/>
</dbReference>
<comment type="caution">
    <text evidence="4">The sequence shown here is derived from an EMBL/GenBank/DDBJ whole genome shotgun (WGS) entry which is preliminary data.</text>
</comment>
<accession>A0A699J084</accession>
<evidence type="ECO:0000256" key="2">
    <source>
        <dbReference type="ARBA" id="ARBA00022840"/>
    </source>
</evidence>
<dbReference type="Gene3D" id="3.10.330.10">
    <property type="match status" value="1"/>
</dbReference>
<organism evidence="4">
    <name type="scientific">Tanacetum cinerariifolium</name>
    <name type="common">Dalmatian daisy</name>
    <name type="synonym">Chrysanthemum cinerariifolium</name>
    <dbReference type="NCBI Taxonomy" id="118510"/>
    <lineage>
        <taxon>Eukaryota</taxon>
        <taxon>Viridiplantae</taxon>
        <taxon>Streptophyta</taxon>
        <taxon>Embryophyta</taxon>
        <taxon>Tracheophyta</taxon>
        <taxon>Spermatophyta</taxon>
        <taxon>Magnoliopsida</taxon>
        <taxon>eudicotyledons</taxon>
        <taxon>Gunneridae</taxon>
        <taxon>Pentapetalae</taxon>
        <taxon>asterids</taxon>
        <taxon>campanulids</taxon>
        <taxon>Asterales</taxon>
        <taxon>Asteraceae</taxon>
        <taxon>Asteroideae</taxon>
        <taxon>Anthemideae</taxon>
        <taxon>Anthemidinae</taxon>
        <taxon>Tanacetum</taxon>
    </lineage>
</organism>
<dbReference type="GO" id="GO:0005524">
    <property type="term" value="F:ATP binding"/>
    <property type="evidence" value="ECO:0007669"/>
    <property type="project" value="UniProtKB-KW"/>
</dbReference>
<evidence type="ECO:0000259" key="3">
    <source>
        <dbReference type="Pfam" id="PF02933"/>
    </source>
</evidence>
<dbReference type="Pfam" id="PF02933">
    <property type="entry name" value="CDC48_2"/>
    <property type="match status" value="1"/>
</dbReference>
<name>A0A699J084_TANCI</name>
<evidence type="ECO:0000256" key="1">
    <source>
        <dbReference type="ARBA" id="ARBA00022741"/>
    </source>
</evidence>
<keyword evidence="4" id="KW-0132">Cell division</keyword>
<keyword evidence="4" id="KW-0131">Cell cycle</keyword>
<dbReference type="InterPro" id="IPR004201">
    <property type="entry name" value="Cdc48_dom2"/>
</dbReference>
<keyword evidence="1" id="KW-0547">Nucleotide-binding</keyword>
<dbReference type="EMBL" id="BKCJ010353753">
    <property type="protein sequence ID" value="GFA00034.1"/>
    <property type="molecule type" value="Genomic_DNA"/>
</dbReference>
<keyword evidence="2" id="KW-0067">ATP-binding</keyword>